<reference evidence="2" key="1">
    <citation type="submission" date="2016-10" db="EMBL/GenBank/DDBJ databases">
        <authorList>
            <person name="Varghese N."/>
            <person name="Submissions S."/>
        </authorList>
    </citation>
    <scope>NUCLEOTIDE SEQUENCE [LARGE SCALE GENOMIC DNA]</scope>
    <source>
        <strain evidence="2">CGMCC 1.12402</strain>
    </source>
</reference>
<gene>
    <name evidence="1" type="ORF">SAMN05216290_0060</name>
</gene>
<protein>
    <recommendedName>
        <fullName evidence="3">Tol-pal system protein YbgF</fullName>
    </recommendedName>
</protein>
<sequence>MAVLPNVCSAILAFAKLQLIDARYKKNVSAHGRSAQRNYFCPKLKSLKKYLLLFFCITALNTGQAQSPNDSTKYLLLDMALQLQITDAIDDMYNFDFHKAEVEFNWMRYNYPEHPLPYFLFGISTWWQMMPNLDKETPLGDEFLAYMDQAIEKAENMLDVNEDNMEAEFFLAGAYGFVGRYHSEKHNWGKATNAGRLALKYLNEIRGNEDFSPEILFGDGLFNYYSVYIKETYPLLRPVLAFFPKGDKELGIEQLEKVTTNAFYTRMEAIYFLMRIKAFDMNETFEALRLSEYIYEKYPNNPYFHRFYARMLYSAGQYKEAAAVSQEILNRVVAKQTGYEEISGRYAAFFLAHDYRSSNNWPAAERYYQMVIDYTENINDSESGYYLYSQLYLAEREIERAEYEPALERIDIIRDNTKRKESLNERARELKKEVRRKR</sequence>
<evidence type="ECO:0000313" key="2">
    <source>
        <dbReference type="Proteomes" id="UP000199437"/>
    </source>
</evidence>
<dbReference type="InterPro" id="IPR011990">
    <property type="entry name" value="TPR-like_helical_dom_sf"/>
</dbReference>
<evidence type="ECO:0008006" key="3">
    <source>
        <dbReference type="Google" id="ProtNLM"/>
    </source>
</evidence>
<accession>A0A1I0M4S4</accession>
<keyword evidence="2" id="KW-1185">Reference proteome</keyword>
<organism evidence="1 2">
    <name type="scientific">Roseivirga pacifica</name>
    <dbReference type="NCBI Taxonomy" id="1267423"/>
    <lineage>
        <taxon>Bacteria</taxon>
        <taxon>Pseudomonadati</taxon>
        <taxon>Bacteroidota</taxon>
        <taxon>Cytophagia</taxon>
        <taxon>Cytophagales</taxon>
        <taxon>Roseivirgaceae</taxon>
        <taxon>Roseivirga</taxon>
    </lineage>
</organism>
<dbReference type="Gene3D" id="1.25.40.10">
    <property type="entry name" value="Tetratricopeptide repeat domain"/>
    <property type="match status" value="1"/>
</dbReference>
<name>A0A1I0M4S4_9BACT</name>
<dbReference type="AlphaFoldDB" id="A0A1I0M4S4"/>
<dbReference type="SUPFAM" id="SSF48452">
    <property type="entry name" value="TPR-like"/>
    <property type="match status" value="2"/>
</dbReference>
<dbReference type="STRING" id="1267423.SAMN05216290_0060"/>
<dbReference type="EMBL" id="FOIR01000001">
    <property type="protein sequence ID" value="SEV83282.1"/>
    <property type="molecule type" value="Genomic_DNA"/>
</dbReference>
<evidence type="ECO:0000313" key="1">
    <source>
        <dbReference type="EMBL" id="SEV83282.1"/>
    </source>
</evidence>
<dbReference type="Proteomes" id="UP000199437">
    <property type="component" value="Unassembled WGS sequence"/>
</dbReference>
<proteinExistence type="predicted"/>